<evidence type="ECO:0000313" key="3">
    <source>
        <dbReference type="Proteomes" id="UP000193307"/>
    </source>
</evidence>
<dbReference type="Proteomes" id="UP000193307">
    <property type="component" value="Unassembled WGS sequence"/>
</dbReference>
<name>A0A1Y5SAD0_9RHOB</name>
<gene>
    <name evidence="2" type="ORF">PAM7971_01403</name>
</gene>
<reference evidence="2 3" key="1">
    <citation type="submission" date="2017-03" db="EMBL/GenBank/DDBJ databases">
        <authorList>
            <person name="Afonso C.L."/>
            <person name="Miller P.J."/>
            <person name="Scott M.A."/>
            <person name="Spackman E."/>
            <person name="Goraichik I."/>
            <person name="Dimitrov K.M."/>
            <person name="Suarez D.L."/>
            <person name="Swayne D.E."/>
        </authorList>
    </citation>
    <scope>NUCLEOTIDE SEQUENCE [LARGE SCALE GENOMIC DNA]</scope>
    <source>
        <strain evidence="2 3">CECT 7971</strain>
    </source>
</reference>
<proteinExistence type="predicted"/>
<dbReference type="AlphaFoldDB" id="A0A1Y5SAD0"/>
<evidence type="ECO:0000259" key="1">
    <source>
        <dbReference type="Pfam" id="PF07506"/>
    </source>
</evidence>
<sequence length="129" mass="14304">MILHALTLGVPEERLASALNVNIKTMQEKRRLLDGSCGEAADLLKDKQVALTGFRILKKMKPLRQIEATQLMVAMNKYTINYPCSLLAATPENQPIAGATPKKIKGISREQLELTETEAANLEREVFTP</sequence>
<keyword evidence="3" id="KW-1185">Reference proteome</keyword>
<feature type="domain" description="RepB plasmid partition" evidence="1">
    <location>
        <begin position="1"/>
        <end position="124"/>
    </location>
</feature>
<protein>
    <submittedName>
        <fullName evidence="2">RepB plasmid partitioning protein</fullName>
    </submittedName>
</protein>
<evidence type="ECO:0000313" key="2">
    <source>
        <dbReference type="EMBL" id="SLN33584.1"/>
    </source>
</evidence>
<dbReference type="InterPro" id="IPR011111">
    <property type="entry name" value="Plasmid_RepB"/>
</dbReference>
<accession>A0A1Y5SAD0</accession>
<organism evidence="2 3">
    <name type="scientific">Pacificibacter marinus</name>
    <dbReference type="NCBI Taxonomy" id="658057"/>
    <lineage>
        <taxon>Bacteria</taxon>
        <taxon>Pseudomonadati</taxon>
        <taxon>Pseudomonadota</taxon>
        <taxon>Alphaproteobacteria</taxon>
        <taxon>Rhodobacterales</taxon>
        <taxon>Roseobacteraceae</taxon>
        <taxon>Pacificibacter</taxon>
    </lineage>
</organism>
<dbReference type="Pfam" id="PF07506">
    <property type="entry name" value="RepB"/>
    <property type="match status" value="1"/>
</dbReference>
<dbReference type="STRING" id="658057.SAMN04488032_106150"/>
<dbReference type="EMBL" id="FWFW01000003">
    <property type="protein sequence ID" value="SLN33584.1"/>
    <property type="molecule type" value="Genomic_DNA"/>
</dbReference>